<dbReference type="EC" id="2.4.-.-" evidence="1"/>
<accession>A0ABW3IPF7</accession>
<dbReference type="RefSeq" id="WP_386074191.1">
    <property type="nucleotide sequence ID" value="NZ_JBHTJT010000008.1"/>
</dbReference>
<proteinExistence type="predicted"/>
<evidence type="ECO:0000313" key="1">
    <source>
        <dbReference type="EMBL" id="MFD0979879.1"/>
    </source>
</evidence>
<organism evidence="1 2">
    <name type="scientific">Tropicimonas aquimaris</name>
    <dbReference type="NCBI Taxonomy" id="914152"/>
    <lineage>
        <taxon>Bacteria</taxon>
        <taxon>Pseudomonadati</taxon>
        <taxon>Pseudomonadota</taxon>
        <taxon>Alphaproteobacteria</taxon>
        <taxon>Rhodobacterales</taxon>
        <taxon>Roseobacteraceae</taxon>
        <taxon>Tropicimonas</taxon>
    </lineage>
</organism>
<dbReference type="GO" id="GO:0016757">
    <property type="term" value="F:glycosyltransferase activity"/>
    <property type="evidence" value="ECO:0007669"/>
    <property type="project" value="UniProtKB-KW"/>
</dbReference>
<reference evidence="2" key="1">
    <citation type="journal article" date="2019" name="Int. J. Syst. Evol. Microbiol.">
        <title>The Global Catalogue of Microorganisms (GCM) 10K type strain sequencing project: providing services to taxonomists for standard genome sequencing and annotation.</title>
        <authorList>
            <consortium name="The Broad Institute Genomics Platform"/>
            <consortium name="The Broad Institute Genome Sequencing Center for Infectious Disease"/>
            <person name="Wu L."/>
            <person name="Ma J."/>
        </authorList>
    </citation>
    <scope>NUCLEOTIDE SEQUENCE [LARGE SCALE GENOMIC DNA]</scope>
    <source>
        <strain evidence="2">CCUG 60524</strain>
    </source>
</reference>
<evidence type="ECO:0000313" key="2">
    <source>
        <dbReference type="Proteomes" id="UP001597108"/>
    </source>
</evidence>
<gene>
    <name evidence="1" type="ORF">ACFQ2S_09455</name>
</gene>
<keyword evidence="2" id="KW-1185">Reference proteome</keyword>
<protein>
    <submittedName>
        <fullName evidence="1">Glycosyltransferase family 2 protein</fullName>
        <ecNumber evidence="1">2.4.-.-</ecNumber>
    </submittedName>
</protein>
<dbReference type="Pfam" id="PF13704">
    <property type="entry name" value="Glyco_tranf_2_4"/>
    <property type="match status" value="1"/>
</dbReference>
<keyword evidence="1" id="KW-0808">Transferase</keyword>
<name>A0ABW3IPF7_9RHOB</name>
<sequence length="332" mass="37116">MTGTPLLQVTKPAETGDGGLTLSALMHDEMFFLPAFLDHYRALGVTHFALLDDASTDGSRDYAAAQPDVTLLESPHRYGDMLPGPDGRQEKAKMLWRRELLARWGSDRWTLHLDLDEFVDLPDGLDLPALSERLEAGGHDTAYGAMVDLYPEKLNDLNEMEGDLRSLLDWPWFFDAVPHVVPQPFGPPVEVYGGTRGRLTLQYALPHKPIPIGRRLTGLIWGNTAPYLHRLRKAVLLKWSPKRTMRNEHTIRPARTARMILPIRHYKFTPALSAKIDFALASGAYAKNSGQYKVFDDLLDVISEQGGSFLGEMSRPYTGFEGFKAAGIARGF</sequence>
<keyword evidence="1" id="KW-0328">Glycosyltransferase</keyword>
<comment type="caution">
    <text evidence="1">The sequence shown here is derived from an EMBL/GenBank/DDBJ whole genome shotgun (WGS) entry which is preliminary data.</text>
</comment>
<dbReference type="Proteomes" id="UP001597108">
    <property type="component" value="Unassembled WGS sequence"/>
</dbReference>
<dbReference type="EMBL" id="JBHTJT010000008">
    <property type="protein sequence ID" value="MFD0979879.1"/>
    <property type="molecule type" value="Genomic_DNA"/>
</dbReference>